<dbReference type="EMBL" id="CAKKNE010000001">
    <property type="protein sequence ID" value="CAH0365724.1"/>
    <property type="molecule type" value="Genomic_DNA"/>
</dbReference>
<keyword evidence="3" id="KW-1185">Reference proteome</keyword>
<protein>
    <submittedName>
        <fullName evidence="1">Uncharacterized protein</fullName>
    </submittedName>
</protein>
<reference evidence="2" key="2">
    <citation type="submission" date="2021-11" db="EMBL/GenBank/DDBJ databases">
        <authorList>
            <consortium name="Genoscope - CEA"/>
            <person name="William W."/>
        </authorList>
    </citation>
    <scope>NUCLEOTIDE SEQUENCE</scope>
</reference>
<dbReference type="PANTHER" id="PTHR36074:SF1">
    <property type="entry name" value="ISOPENTENYL-DIPHOSPHATE DELTA-ISOMERASE"/>
    <property type="match status" value="1"/>
</dbReference>
<dbReference type="AlphaFoldDB" id="A0A7S3ZN28"/>
<dbReference type="Proteomes" id="UP000789595">
    <property type="component" value="Unassembled WGS sequence"/>
</dbReference>
<name>A0A7S3ZN28_9STRA</name>
<dbReference type="EMBL" id="HBIW01004826">
    <property type="protein sequence ID" value="CAE0688492.1"/>
    <property type="molecule type" value="Transcribed_RNA"/>
</dbReference>
<proteinExistence type="predicted"/>
<accession>A0A7S3ZN28</accession>
<dbReference type="PANTHER" id="PTHR36074">
    <property type="entry name" value="ISOPENTENYL-DIPHOSPHATE DELTA-ISOMERASE"/>
    <property type="match status" value="1"/>
</dbReference>
<evidence type="ECO:0000313" key="1">
    <source>
        <dbReference type="EMBL" id="CAE0688492.1"/>
    </source>
</evidence>
<gene>
    <name evidence="1" type="ORF">PCAL00307_LOCUS3926</name>
    <name evidence="2" type="ORF">PECAL_1P21760</name>
</gene>
<dbReference type="OrthoDB" id="1925570at2759"/>
<reference evidence="1" key="1">
    <citation type="submission" date="2021-01" db="EMBL/GenBank/DDBJ databases">
        <authorList>
            <person name="Corre E."/>
            <person name="Pelletier E."/>
            <person name="Niang G."/>
            <person name="Scheremetjew M."/>
            <person name="Finn R."/>
            <person name="Kale V."/>
            <person name="Holt S."/>
            <person name="Cochrane G."/>
            <person name="Meng A."/>
            <person name="Brown T."/>
            <person name="Cohen L."/>
        </authorList>
    </citation>
    <scope>NUCLEOTIDE SEQUENCE</scope>
    <source>
        <strain evidence="1">CCMP1756</strain>
    </source>
</reference>
<sequence>MYALTQCDALKRRDNNVLAFSPTARAIEAYTPRGRLLLQDRKPPWEHLTPKQLVISACQAVVVTAAPAFIAATPAYDPEGDDDDELLDWDRLYSELEGFREKCALTFARYLACTTLKRRLEAWCVSRLDPRTADRLLKDVALSAKRKALRHGRMGAARRMCLTEMRSKALGYGANLIVEECCLCYVYLRDRRRDKNALVKLQRASSTAFLGFAASFSLSCLGSGLGTLAKPGWGTVVGGAAGDLAGLFVF</sequence>
<evidence type="ECO:0000313" key="3">
    <source>
        <dbReference type="Proteomes" id="UP000789595"/>
    </source>
</evidence>
<organism evidence="1">
    <name type="scientific">Pelagomonas calceolata</name>
    <dbReference type="NCBI Taxonomy" id="35677"/>
    <lineage>
        <taxon>Eukaryota</taxon>
        <taxon>Sar</taxon>
        <taxon>Stramenopiles</taxon>
        <taxon>Ochrophyta</taxon>
        <taxon>Pelagophyceae</taxon>
        <taxon>Pelagomonadales</taxon>
        <taxon>Pelagomonadaceae</taxon>
        <taxon>Pelagomonas</taxon>
    </lineage>
</organism>
<evidence type="ECO:0000313" key="2">
    <source>
        <dbReference type="EMBL" id="CAH0365724.1"/>
    </source>
</evidence>